<evidence type="ECO:0008006" key="11">
    <source>
        <dbReference type="Google" id="ProtNLM"/>
    </source>
</evidence>
<dbReference type="PANTHER" id="PTHR10887:SF522">
    <property type="entry name" value="P-LOOP CONTAINING NUCLEOSIDE TRIPHOSPHATE HYDROLASES SUPERFAMILY PROTEIN"/>
    <property type="match status" value="1"/>
</dbReference>
<reference evidence="9 10" key="1">
    <citation type="submission" date="2024-06" db="EMBL/GenBank/DDBJ databases">
        <title>A chromosome level genome sequence of Diviner's sage (Salvia divinorum).</title>
        <authorList>
            <person name="Ford S.A."/>
            <person name="Ro D.-K."/>
            <person name="Ness R.W."/>
            <person name="Phillips M.A."/>
        </authorList>
    </citation>
    <scope>NUCLEOTIDE SEQUENCE [LARGE SCALE GENOMIC DNA]</scope>
    <source>
        <strain evidence="9">SAF-2024a</strain>
        <tissue evidence="9">Leaf</tissue>
    </source>
</reference>
<dbReference type="GO" id="GO:0016787">
    <property type="term" value="F:hydrolase activity"/>
    <property type="evidence" value="ECO:0007669"/>
    <property type="project" value="UniProtKB-KW"/>
</dbReference>
<dbReference type="FunFam" id="3.40.50.300:FF:000326">
    <property type="entry name" value="P-loop containing nucleoside triphosphate hydrolase"/>
    <property type="match status" value="1"/>
</dbReference>
<feature type="domain" description="DNA2/NAM7 helicase-like C-terminal" evidence="7">
    <location>
        <begin position="613"/>
        <end position="810"/>
    </location>
</feature>
<dbReference type="Pfam" id="PF13087">
    <property type="entry name" value="AAA_12"/>
    <property type="match status" value="1"/>
</dbReference>
<feature type="compositionally biased region" description="Basic and acidic residues" evidence="5">
    <location>
        <begin position="399"/>
        <end position="410"/>
    </location>
</feature>
<evidence type="ECO:0000256" key="4">
    <source>
        <dbReference type="ARBA" id="ARBA00022840"/>
    </source>
</evidence>
<dbReference type="InterPro" id="IPR047187">
    <property type="entry name" value="SF1_C_Upf1"/>
</dbReference>
<dbReference type="Gene3D" id="3.40.50.300">
    <property type="entry name" value="P-loop containing nucleotide triphosphate hydrolases"/>
    <property type="match status" value="2"/>
</dbReference>
<dbReference type="CDD" id="cd18808">
    <property type="entry name" value="SF1_C_Upf1"/>
    <property type="match status" value="1"/>
</dbReference>
<organism evidence="9 10">
    <name type="scientific">Salvia divinorum</name>
    <name type="common">Maria pastora</name>
    <name type="synonym">Diviner's sage</name>
    <dbReference type="NCBI Taxonomy" id="28513"/>
    <lineage>
        <taxon>Eukaryota</taxon>
        <taxon>Viridiplantae</taxon>
        <taxon>Streptophyta</taxon>
        <taxon>Embryophyta</taxon>
        <taxon>Tracheophyta</taxon>
        <taxon>Spermatophyta</taxon>
        <taxon>Magnoliopsida</taxon>
        <taxon>eudicotyledons</taxon>
        <taxon>Gunneridae</taxon>
        <taxon>Pentapetalae</taxon>
        <taxon>asterids</taxon>
        <taxon>lamiids</taxon>
        <taxon>Lamiales</taxon>
        <taxon>Lamiaceae</taxon>
        <taxon>Nepetoideae</taxon>
        <taxon>Mentheae</taxon>
        <taxon>Salviinae</taxon>
        <taxon>Salvia</taxon>
        <taxon>Salvia subgen. Calosphace</taxon>
    </lineage>
</organism>
<keyword evidence="1" id="KW-0547">Nucleotide-binding</keyword>
<dbReference type="GO" id="GO:0005694">
    <property type="term" value="C:chromosome"/>
    <property type="evidence" value="ECO:0007669"/>
    <property type="project" value="UniProtKB-ARBA"/>
</dbReference>
<evidence type="ECO:0000256" key="2">
    <source>
        <dbReference type="ARBA" id="ARBA00022801"/>
    </source>
</evidence>
<evidence type="ECO:0000256" key="1">
    <source>
        <dbReference type="ARBA" id="ARBA00022741"/>
    </source>
</evidence>
<feature type="compositionally biased region" description="Basic and acidic residues" evidence="5">
    <location>
        <begin position="418"/>
        <end position="437"/>
    </location>
</feature>
<feature type="domain" description="DUF6469" evidence="8">
    <location>
        <begin position="105"/>
        <end position="189"/>
    </location>
</feature>
<dbReference type="SUPFAM" id="SSF52540">
    <property type="entry name" value="P-loop containing nucleoside triphosphate hydrolases"/>
    <property type="match status" value="1"/>
</dbReference>
<gene>
    <name evidence="9" type="ORF">AAHA92_29400</name>
</gene>
<evidence type="ECO:0000259" key="6">
    <source>
        <dbReference type="Pfam" id="PF13086"/>
    </source>
</evidence>
<dbReference type="GO" id="GO:0004386">
    <property type="term" value="F:helicase activity"/>
    <property type="evidence" value="ECO:0007669"/>
    <property type="project" value="UniProtKB-KW"/>
</dbReference>
<evidence type="ECO:0000256" key="5">
    <source>
        <dbReference type="SAM" id="MobiDB-lite"/>
    </source>
</evidence>
<accession>A0ABD1G0V5</accession>
<name>A0ABD1G0V5_SALDI</name>
<dbReference type="AlphaFoldDB" id="A0ABD1G0V5"/>
<sequence length="1045" mass="118253">MESGRKNKGPGGLIGHVFSWSIDDIMNNNLYKYNVSEIEDTFSSLNYYLNSFIYPLIEETRADLRSSMTNLHSAPLVPILGLEENNGFKDPQNLSYLLEVERFDQVYEPEKGDLIALAEVRPKCIDDLHGPLLSYHFALVTRMSYEEANKITILCSKLIIPDAEGNGHKMFAVYITNLTTNLRIWNALHPGEGTNTAILDSILTFDPTMEENCGVCSDKIESTDVSESRKVIKSLGLDDSQRDAILQCIAMTECNHRNSVKLIWGPPGTGKTKTTASLLFSLFKMKCRTVTCAPTNVANLGVAKRLRSCLNGALELNTYGLGDVVLSGNKKRMNIVDHEDVHDVFLDYRISALLYCFYPGSGWRDSESEIADESGDDLVENGRFEGKSINDFMRKLVTENAKENKKNNKNKEKKKKKKEEEKNKVSSQERSKSKSDGDGDDEGDGEGSKRAHNDEEIVPLTFEEFFAMEFSSICTRIVVCTELLYTHMPTSCLPLDEVMKMMELLSVLQTLKIYSWWPKVVEWNFNGKEQRCEVRKFCLENSRLIFCTVSSSAKLHETTPFELAIIDEAAQVKECESTITLQIPGLRHAILVGDEKQLPAMVISEVCEKAGFGRSLFERLVLLGHSKHLLNVQYRMHPSISLFPNKQFYENQIMNGRNVTLRAHDRRFLKEELFGTYSFISVTNGKEEFDARHSRKNIVEVSVVAHIVSKLHKESMKIKEKVRVGCISPYKGQVFAIQDALGKTYSSDAKDKFSVNVRSVDGFQGGEEDIIIISTVRCNGNGKIGFLENLQRTNVTLTRTRYCLWILGNAATLQNSGSVWGRLVTDAKTRGCYHDAFEDKNLCHDICNVLIDLGQLRSLFAPDSIIFKAAKWKSITTHCNPEILKEATSLLEKLSNGWRQQRENAASICDEEPLPQLLEWDVVKGPVRLFWTIDILRENSTDTQVIKVLDILPVSQVVEVVKKFDVLVGNYTVNQMNRCLYKESEGGLVLPMTWPVNQANSRSNYSSTDLATQLSTMSLVNDPRRRNHLRWRANHQGRGRGRNRF</sequence>
<dbReference type="Pfam" id="PF13086">
    <property type="entry name" value="AAA_11"/>
    <property type="match status" value="2"/>
</dbReference>
<dbReference type="Pfam" id="PF20073">
    <property type="entry name" value="DUF6469"/>
    <property type="match status" value="1"/>
</dbReference>
<keyword evidence="2" id="KW-0378">Hydrolase</keyword>
<keyword evidence="10" id="KW-1185">Reference proteome</keyword>
<evidence type="ECO:0000259" key="8">
    <source>
        <dbReference type="Pfam" id="PF20073"/>
    </source>
</evidence>
<dbReference type="InterPro" id="IPR041677">
    <property type="entry name" value="DNA2/NAM7_AAA_11"/>
</dbReference>
<keyword evidence="4" id="KW-0067">ATP-binding</keyword>
<keyword evidence="3" id="KW-0347">Helicase</keyword>
<dbReference type="EMBL" id="JBEAFC010000011">
    <property type="protein sequence ID" value="KAL1536813.1"/>
    <property type="molecule type" value="Genomic_DNA"/>
</dbReference>
<evidence type="ECO:0000259" key="7">
    <source>
        <dbReference type="Pfam" id="PF13087"/>
    </source>
</evidence>
<evidence type="ECO:0000313" key="9">
    <source>
        <dbReference type="EMBL" id="KAL1536813.1"/>
    </source>
</evidence>
<feature type="domain" description="DNA2/NAM7 helicase helicase" evidence="6">
    <location>
        <begin position="520"/>
        <end position="605"/>
    </location>
</feature>
<dbReference type="InterPro" id="IPR045055">
    <property type="entry name" value="DNA2/NAM7-like"/>
</dbReference>
<evidence type="ECO:0000256" key="3">
    <source>
        <dbReference type="ARBA" id="ARBA00022806"/>
    </source>
</evidence>
<dbReference type="InterPro" id="IPR041679">
    <property type="entry name" value="DNA2/NAM7-like_C"/>
</dbReference>
<evidence type="ECO:0000313" key="10">
    <source>
        <dbReference type="Proteomes" id="UP001567538"/>
    </source>
</evidence>
<feature type="region of interest" description="Disordered" evidence="5">
    <location>
        <begin position="399"/>
        <end position="453"/>
    </location>
</feature>
<dbReference type="GO" id="GO:0005524">
    <property type="term" value="F:ATP binding"/>
    <property type="evidence" value="ECO:0007669"/>
    <property type="project" value="UniProtKB-KW"/>
</dbReference>
<comment type="caution">
    <text evidence="9">The sequence shown here is derived from an EMBL/GenBank/DDBJ whole genome shotgun (WGS) entry which is preliminary data.</text>
</comment>
<protein>
    <recommendedName>
        <fullName evidence="11">P-loop containing nucleoside triphosphate hydrolases superfamily protein</fullName>
    </recommendedName>
</protein>
<feature type="domain" description="DNA2/NAM7 helicase helicase" evidence="6">
    <location>
        <begin position="237"/>
        <end position="432"/>
    </location>
</feature>
<dbReference type="InterPro" id="IPR027417">
    <property type="entry name" value="P-loop_NTPase"/>
</dbReference>
<dbReference type="PANTHER" id="PTHR10887">
    <property type="entry name" value="DNA2/NAM7 HELICASE FAMILY"/>
    <property type="match status" value="1"/>
</dbReference>
<proteinExistence type="predicted"/>
<dbReference type="InterPro" id="IPR045529">
    <property type="entry name" value="DUF6469"/>
</dbReference>
<dbReference type="Proteomes" id="UP001567538">
    <property type="component" value="Unassembled WGS sequence"/>
</dbReference>